<feature type="transmembrane region" description="Helical" evidence="14">
    <location>
        <begin position="84"/>
        <end position="104"/>
    </location>
</feature>
<keyword evidence="8" id="KW-0443">Lipid metabolism</keyword>
<feature type="transmembrane region" description="Helical" evidence="14">
    <location>
        <begin position="111"/>
        <end position="130"/>
    </location>
</feature>
<proteinExistence type="inferred from homology"/>
<evidence type="ECO:0000256" key="8">
    <source>
        <dbReference type="ARBA" id="ARBA00023098"/>
    </source>
</evidence>
<evidence type="ECO:0000256" key="6">
    <source>
        <dbReference type="ARBA" id="ARBA00022692"/>
    </source>
</evidence>
<evidence type="ECO:0000259" key="15">
    <source>
        <dbReference type="SMART" id="SM00563"/>
    </source>
</evidence>
<evidence type="ECO:0000256" key="4">
    <source>
        <dbReference type="ARBA" id="ARBA00022516"/>
    </source>
</evidence>
<keyword evidence="16" id="KW-1185">Reference proteome</keyword>
<dbReference type="GO" id="GO:0005783">
    <property type="term" value="C:endoplasmic reticulum"/>
    <property type="evidence" value="ECO:0007669"/>
    <property type="project" value="TreeGrafter"/>
</dbReference>
<dbReference type="Pfam" id="PF01553">
    <property type="entry name" value="Acyltransferase"/>
    <property type="match status" value="1"/>
</dbReference>
<dbReference type="SMART" id="SM00563">
    <property type="entry name" value="PlsC"/>
    <property type="match status" value="1"/>
</dbReference>
<feature type="transmembrane region" description="Helical" evidence="14">
    <location>
        <begin position="62"/>
        <end position="78"/>
    </location>
</feature>
<evidence type="ECO:0000256" key="1">
    <source>
        <dbReference type="ARBA" id="ARBA00004370"/>
    </source>
</evidence>
<sequence length="376" mass="42773">MHLDECDFIQILDLQTDIIQAGVEAVIQDDLSFTCDASPVTHWNALTIPHCFHCTSVTRNSVLLYVVYIIGCLLRYGIFLPVRLSFMVMAAVWISGSSIILTLFQCSQEQRLYFCATFSRLFCCAMGLVAKYEGGKKNRPRSPGIVVSNHMSANDVQVIGADVQYKDPYHEIPVGFSITGQRHTGFIGWAERMGGKITNALWFERSDEGQRRDFRNKVLSVARDVKNDPILLFPEGYCTNNTTVYQFRRALFADGIDIYPIAMKQDPRLGDAFWLEDSYIAHLLRVMTSWATVYTVKYLPKMRKKRGESSEEFAKRIQSVIAEAIGGDVVLFDGRILKNEEARQRMKASMQAQIAAMIKILCIFRNKARVYSICYK</sequence>
<accession>A0A914DSS7</accession>
<feature type="domain" description="Phospholipid/glycerol acyltransferase" evidence="15">
    <location>
        <begin position="144"/>
        <end position="266"/>
    </location>
</feature>
<dbReference type="PANTHER" id="PTHR23063">
    <property type="entry name" value="PHOSPHOLIPID ACYLTRANSFERASE"/>
    <property type="match status" value="1"/>
</dbReference>
<keyword evidence="10" id="KW-0594">Phospholipid biosynthesis</keyword>
<keyword evidence="5" id="KW-0808">Transferase</keyword>
<dbReference type="GO" id="GO:0004366">
    <property type="term" value="F:glycerol-3-phosphate O-acyltransferase activity"/>
    <property type="evidence" value="ECO:0007669"/>
    <property type="project" value="TreeGrafter"/>
</dbReference>
<evidence type="ECO:0000256" key="3">
    <source>
        <dbReference type="ARBA" id="ARBA00008655"/>
    </source>
</evidence>
<dbReference type="GO" id="GO:0019432">
    <property type="term" value="P:triglyceride biosynthetic process"/>
    <property type="evidence" value="ECO:0007669"/>
    <property type="project" value="TreeGrafter"/>
</dbReference>
<keyword evidence="4" id="KW-0444">Lipid biosynthesis</keyword>
<dbReference type="GO" id="GO:0008654">
    <property type="term" value="P:phospholipid biosynthetic process"/>
    <property type="evidence" value="ECO:0007669"/>
    <property type="project" value="UniProtKB-KW"/>
</dbReference>
<evidence type="ECO:0000256" key="14">
    <source>
        <dbReference type="SAM" id="Phobius"/>
    </source>
</evidence>
<dbReference type="Proteomes" id="UP000887540">
    <property type="component" value="Unplaced"/>
</dbReference>
<keyword evidence="12" id="KW-0012">Acyltransferase</keyword>
<dbReference type="PANTHER" id="PTHR23063:SF6">
    <property type="entry name" value="PHOSPHOLIPID_GLYCEROL ACYLTRANSFERASE DOMAIN-CONTAINING PROTEIN"/>
    <property type="match status" value="1"/>
</dbReference>
<comment type="pathway">
    <text evidence="2">Lipid metabolism.</text>
</comment>
<evidence type="ECO:0000256" key="7">
    <source>
        <dbReference type="ARBA" id="ARBA00022989"/>
    </source>
</evidence>
<comment type="pathway">
    <text evidence="13">Phospholipid metabolism.</text>
</comment>
<keyword evidence="9 14" id="KW-0472">Membrane</keyword>
<evidence type="ECO:0000313" key="16">
    <source>
        <dbReference type="Proteomes" id="UP000887540"/>
    </source>
</evidence>
<name>A0A914DSS7_9BILA</name>
<protein>
    <submittedName>
        <fullName evidence="17">Phospholipid/glycerol acyltransferase domain-containing protein</fullName>
    </submittedName>
</protein>
<dbReference type="CDD" id="cd07991">
    <property type="entry name" value="LPLAT_LPCAT1-like"/>
    <property type="match status" value="1"/>
</dbReference>
<comment type="similarity">
    <text evidence="3">Belongs to the 1-acyl-sn-glycerol-3-phosphate acyltransferase family.</text>
</comment>
<evidence type="ECO:0000256" key="2">
    <source>
        <dbReference type="ARBA" id="ARBA00005189"/>
    </source>
</evidence>
<keyword evidence="11" id="KW-1208">Phospholipid metabolism</keyword>
<evidence type="ECO:0000256" key="12">
    <source>
        <dbReference type="ARBA" id="ARBA00023315"/>
    </source>
</evidence>
<dbReference type="AlphaFoldDB" id="A0A914DSS7"/>
<dbReference type="InterPro" id="IPR045252">
    <property type="entry name" value="LPCAT1-like"/>
</dbReference>
<organism evidence="16 17">
    <name type="scientific">Acrobeloides nanus</name>
    <dbReference type="NCBI Taxonomy" id="290746"/>
    <lineage>
        <taxon>Eukaryota</taxon>
        <taxon>Metazoa</taxon>
        <taxon>Ecdysozoa</taxon>
        <taxon>Nematoda</taxon>
        <taxon>Chromadorea</taxon>
        <taxon>Rhabditida</taxon>
        <taxon>Tylenchina</taxon>
        <taxon>Cephalobomorpha</taxon>
        <taxon>Cephaloboidea</taxon>
        <taxon>Cephalobidae</taxon>
        <taxon>Acrobeloides</taxon>
    </lineage>
</organism>
<keyword evidence="7 14" id="KW-1133">Transmembrane helix</keyword>
<dbReference type="InterPro" id="IPR002123">
    <property type="entry name" value="Plipid/glycerol_acylTrfase"/>
</dbReference>
<dbReference type="GO" id="GO:0016020">
    <property type="term" value="C:membrane"/>
    <property type="evidence" value="ECO:0007669"/>
    <property type="project" value="UniProtKB-SubCell"/>
</dbReference>
<keyword evidence="6 14" id="KW-0812">Transmembrane</keyword>
<evidence type="ECO:0000256" key="5">
    <source>
        <dbReference type="ARBA" id="ARBA00022679"/>
    </source>
</evidence>
<reference evidence="17" key="1">
    <citation type="submission" date="2022-11" db="UniProtKB">
        <authorList>
            <consortium name="WormBaseParasite"/>
        </authorList>
    </citation>
    <scope>IDENTIFICATION</scope>
</reference>
<evidence type="ECO:0000256" key="9">
    <source>
        <dbReference type="ARBA" id="ARBA00023136"/>
    </source>
</evidence>
<evidence type="ECO:0000313" key="17">
    <source>
        <dbReference type="WBParaSite" id="ACRNAN_scaffold3918.g32781.t1"/>
    </source>
</evidence>
<evidence type="ECO:0000256" key="11">
    <source>
        <dbReference type="ARBA" id="ARBA00023264"/>
    </source>
</evidence>
<dbReference type="SUPFAM" id="SSF69593">
    <property type="entry name" value="Glycerol-3-phosphate (1)-acyltransferase"/>
    <property type="match status" value="1"/>
</dbReference>
<evidence type="ECO:0000256" key="13">
    <source>
        <dbReference type="ARBA" id="ARBA00025707"/>
    </source>
</evidence>
<comment type="subcellular location">
    <subcellularLocation>
        <location evidence="1">Membrane</location>
    </subcellularLocation>
</comment>
<dbReference type="WBParaSite" id="ACRNAN_scaffold3918.g32781.t1">
    <property type="protein sequence ID" value="ACRNAN_scaffold3918.g32781.t1"/>
    <property type="gene ID" value="ACRNAN_scaffold3918.g32781"/>
</dbReference>
<evidence type="ECO:0000256" key="10">
    <source>
        <dbReference type="ARBA" id="ARBA00023209"/>
    </source>
</evidence>